<dbReference type="Proteomes" id="UP000007575">
    <property type="component" value="Chromosome"/>
</dbReference>
<sequence>MPFSDAKLPFRFSHPQGWLGVDLGDKTNGVSMVSAKTPPATMIRLLFVPKNGRAVNVTQEFGGFEQGLKSTGVTLKTLTSRAASYGGVSGTEREYQIAKGKDTLRMRVWFGNGAKNLYSFQLTDTAARYASANALYSKVLSTVRF</sequence>
<protein>
    <submittedName>
        <fullName evidence="1">Uncharacterized protein</fullName>
    </submittedName>
</protein>
<organism evidence="1 2">
    <name type="scientific">Deinococcus gobiensis (strain DSM 21396 / JCM 16679 / CGMCC 1.7299 / I-0)</name>
    <dbReference type="NCBI Taxonomy" id="745776"/>
    <lineage>
        <taxon>Bacteria</taxon>
        <taxon>Thermotogati</taxon>
        <taxon>Deinococcota</taxon>
        <taxon>Deinococci</taxon>
        <taxon>Deinococcales</taxon>
        <taxon>Deinococcaceae</taxon>
        <taxon>Deinococcus</taxon>
    </lineage>
</organism>
<name>H8GXC2_DEIGI</name>
<reference evidence="1 2" key="1">
    <citation type="journal article" date="2012" name="PLoS ONE">
        <title>Genome sequence and transcriptome analysis of the radioresistant bacterium Deinococcus gobiensis: insights into the extreme environmental adaptations.</title>
        <authorList>
            <person name="Yuan M."/>
            <person name="Chen M."/>
            <person name="Zhang W."/>
            <person name="Lu W."/>
            <person name="Wang J."/>
            <person name="Yang M."/>
            <person name="Zhao P."/>
            <person name="Tang R."/>
            <person name="Li X."/>
            <person name="Hao Y."/>
            <person name="Zhou Z."/>
            <person name="Zhan Y."/>
            <person name="Yu H."/>
            <person name="Teng C."/>
            <person name="Yan Y."/>
            <person name="Ping S."/>
            <person name="Wang Y."/>
            <person name="Lin M."/>
        </authorList>
    </citation>
    <scope>NUCLEOTIDE SEQUENCE [LARGE SCALE GENOMIC DNA]</scope>
    <source>
        <strain evidence="1 2">I-0</strain>
    </source>
</reference>
<evidence type="ECO:0000313" key="2">
    <source>
        <dbReference type="Proteomes" id="UP000007575"/>
    </source>
</evidence>
<dbReference type="EMBL" id="CP002191">
    <property type="protein sequence ID" value="AFD25851.1"/>
    <property type="molecule type" value="Genomic_DNA"/>
</dbReference>
<gene>
    <name evidence="1" type="ordered locus">DGo_CA1924</name>
</gene>
<dbReference type="KEGG" id="dgo:DGo_CA1924"/>
<dbReference type="STRING" id="745776.DGo_CA1924"/>
<evidence type="ECO:0000313" key="1">
    <source>
        <dbReference type="EMBL" id="AFD25851.1"/>
    </source>
</evidence>
<accession>H8GXC2</accession>
<dbReference type="PATRIC" id="fig|745776.4.peg.1977"/>
<dbReference type="AlphaFoldDB" id="H8GXC2"/>
<keyword evidence="2" id="KW-1185">Reference proteome</keyword>
<proteinExistence type="predicted"/>
<dbReference type="HOGENOM" id="CLU_1545092_0_0_0"/>